<feature type="transmembrane region" description="Helical" evidence="5">
    <location>
        <begin position="318"/>
        <end position="335"/>
    </location>
</feature>
<feature type="transmembrane region" description="Helical" evidence="5">
    <location>
        <begin position="83"/>
        <end position="106"/>
    </location>
</feature>
<feature type="transmembrane region" description="Helical" evidence="5">
    <location>
        <begin position="118"/>
        <end position="136"/>
    </location>
</feature>
<feature type="transmembrane region" description="Helical" evidence="5">
    <location>
        <begin position="393"/>
        <end position="409"/>
    </location>
</feature>
<keyword evidence="3 5" id="KW-1133">Transmembrane helix</keyword>
<proteinExistence type="predicted"/>
<dbReference type="InterPro" id="IPR011547">
    <property type="entry name" value="SLC26A/SulP_dom"/>
</dbReference>
<feature type="transmembrane region" description="Helical" evidence="5">
    <location>
        <begin position="185"/>
        <end position="204"/>
    </location>
</feature>
<evidence type="ECO:0000259" key="6">
    <source>
        <dbReference type="Pfam" id="PF00916"/>
    </source>
</evidence>
<dbReference type="InterPro" id="IPR001902">
    <property type="entry name" value="SLC26A/SulP_fam"/>
</dbReference>
<comment type="subcellular location">
    <subcellularLocation>
        <location evidence="1">Membrane</location>
        <topology evidence="1">Multi-pass membrane protein</topology>
    </subcellularLocation>
</comment>
<organism evidence="7 8">
    <name type="scientific">Dichelobacter nodosus (strain VCS1703A)</name>
    <dbReference type="NCBI Taxonomy" id="246195"/>
    <lineage>
        <taxon>Bacteria</taxon>
        <taxon>Pseudomonadati</taxon>
        <taxon>Pseudomonadota</taxon>
        <taxon>Gammaproteobacteria</taxon>
        <taxon>Cardiobacteriales</taxon>
        <taxon>Cardiobacteriaceae</taxon>
        <taxon>Dichelobacter</taxon>
    </lineage>
</organism>
<feature type="transmembrane region" description="Helical" evidence="5">
    <location>
        <begin position="242"/>
        <end position="262"/>
    </location>
</feature>
<evidence type="ECO:0000256" key="3">
    <source>
        <dbReference type="ARBA" id="ARBA00022989"/>
    </source>
</evidence>
<evidence type="ECO:0000313" key="7">
    <source>
        <dbReference type="EMBL" id="ABQ13821.1"/>
    </source>
</evidence>
<dbReference type="eggNOG" id="COG0659">
    <property type="taxonomic scope" value="Bacteria"/>
</dbReference>
<accession>A5EWR3</accession>
<name>A5EWR3_DICNV</name>
<dbReference type="PANTHER" id="PTHR11814">
    <property type="entry name" value="SULFATE TRANSPORTER"/>
    <property type="match status" value="1"/>
</dbReference>
<feature type="transmembrane region" description="Helical" evidence="5">
    <location>
        <begin position="16"/>
        <end position="35"/>
    </location>
</feature>
<dbReference type="GO" id="GO:0055085">
    <property type="term" value="P:transmembrane transport"/>
    <property type="evidence" value="ECO:0007669"/>
    <property type="project" value="InterPro"/>
</dbReference>
<dbReference type="RefSeq" id="WP_011927855.1">
    <property type="nucleotide sequence ID" value="NC_009446.1"/>
</dbReference>
<dbReference type="EMBL" id="CP000513">
    <property type="protein sequence ID" value="ABQ13821.1"/>
    <property type="molecule type" value="Genomic_DNA"/>
</dbReference>
<evidence type="ECO:0000313" key="8">
    <source>
        <dbReference type="Proteomes" id="UP000000248"/>
    </source>
</evidence>
<evidence type="ECO:0000256" key="1">
    <source>
        <dbReference type="ARBA" id="ARBA00004141"/>
    </source>
</evidence>
<evidence type="ECO:0000256" key="4">
    <source>
        <dbReference type="ARBA" id="ARBA00023136"/>
    </source>
</evidence>
<dbReference type="GO" id="GO:0016020">
    <property type="term" value="C:membrane"/>
    <property type="evidence" value="ECO:0007669"/>
    <property type="project" value="UniProtKB-SubCell"/>
</dbReference>
<dbReference type="HOGENOM" id="CLU_003182_11_1_6"/>
<gene>
    <name evidence="7" type="ordered locus">DNO_0104</name>
</gene>
<keyword evidence="2 5" id="KW-0812">Transmembrane</keyword>
<feature type="transmembrane region" description="Helical" evidence="5">
    <location>
        <begin position="42"/>
        <end position="63"/>
    </location>
</feature>
<sequence>MEAQKPSYLTEFKTNFSAGLVVFLVALPLCLGIALASGTPPLSGIVAGIIGGIVIGFLSTSHISVSGPAAGLVSVILAAMAQLGAFDLFLCAVIIAGAIQLILGFLRAGSIAEYMPTAVIEGMLAGIGILIMLKQLPYAFGGNSGDNWQTLLTQPHLGASFITIISLFIILFWKNIAGVFKNIPAALIAVIVSTIISIIFQKMGNHWTLDAHQLVLLPNPRGIEDIKNMITLPNIAGFKNSYVWITGATMAIVASIETLLSIEAADHLDKQRRITDTNHELRAQGIGNIIAGLLGGLPVTSVIVRSSANADAGATRKTATIVHGFLLLVCVLTMAPLLNRIPLASLAAVLILVGYKLARPSVIKHFWQKGWYQFVPFFSTMIAVVQFDLLKGVGIGLIISIIFILQNHMKRAYYLSREQLADAKVIELSLAEEVSFLNKAAIKKTLKNIRRNSTLIINASNSLYISSDVMDLIEDFSNITAKEKNIRVILRGFKANHDYENEPLNHHVHIHHHSVI</sequence>
<protein>
    <submittedName>
        <fullName evidence="7">Sulfate transporter family protein</fullName>
    </submittedName>
</protein>
<dbReference type="STRING" id="246195.DNO_0104"/>
<dbReference type="KEGG" id="dno:DNO_0104"/>
<dbReference type="Pfam" id="PF00916">
    <property type="entry name" value="Sulfate_transp"/>
    <property type="match status" value="1"/>
</dbReference>
<dbReference type="Proteomes" id="UP000000248">
    <property type="component" value="Chromosome"/>
</dbReference>
<feature type="transmembrane region" description="Helical" evidence="5">
    <location>
        <begin position="156"/>
        <end position="173"/>
    </location>
</feature>
<feature type="transmembrane region" description="Helical" evidence="5">
    <location>
        <begin position="341"/>
        <end position="358"/>
    </location>
</feature>
<dbReference type="AlphaFoldDB" id="A5EWR3"/>
<reference evidence="7 8" key="1">
    <citation type="journal article" date="2007" name="Nat. Biotechnol.">
        <title>Genome sequence and identification of candidate vaccine antigens from the animal pathogen Dichelobacter nodosus.</title>
        <authorList>
            <person name="Myers G.S."/>
            <person name="Parker D."/>
            <person name="Al-Hasani K."/>
            <person name="Kennan R.M."/>
            <person name="Seemann T."/>
            <person name="Ren Q."/>
            <person name="Badger J.H."/>
            <person name="Selengut J.D."/>
            <person name="Deboy R.T."/>
            <person name="Tettelin H."/>
            <person name="Boyce J.D."/>
            <person name="McCarl V.P."/>
            <person name="Han X."/>
            <person name="Nelson W.C."/>
            <person name="Madupu R."/>
            <person name="Mohamoud Y."/>
            <person name="Holley T."/>
            <person name="Fedorova N."/>
            <person name="Khouri H."/>
            <person name="Bottomley S.P."/>
            <person name="Whittington R.J."/>
            <person name="Adler B."/>
            <person name="Songer J.G."/>
            <person name="Rood J.I."/>
            <person name="Paulsen I.T."/>
        </authorList>
    </citation>
    <scope>NUCLEOTIDE SEQUENCE [LARGE SCALE GENOMIC DNA]</scope>
    <source>
        <strain evidence="7 8">VCS1703A</strain>
    </source>
</reference>
<keyword evidence="8" id="KW-1185">Reference proteome</keyword>
<feature type="domain" description="SLC26A/SulP transporter" evidence="6">
    <location>
        <begin position="12"/>
        <end position="375"/>
    </location>
</feature>
<evidence type="ECO:0000256" key="5">
    <source>
        <dbReference type="SAM" id="Phobius"/>
    </source>
</evidence>
<evidence type="ECO:0000256" key="2">
    <source>
        <dbReference type="ARBA" id="ARBA00022692"/>
    </source>
</evidence>
<keyword evidence="4 5" id="KW-0472">Membrane</keyword>
<dbReference type="OrthoDB" id="9769739at2"/>